<dbReference type="EMBL" id="AP006618">
    <property type="protein sequence ID" value="BAD58906.1"/>
    <property type="molecule type" value="Genomic_DNA"/>
</dbReference>
<organism evidence="2 3">
    <name type="scientific">Nocardia farcinica (strain IFM 10152)</name>
    <dbReference type="NCBI Taxonomy" id="247156"/>
    <lineage>
        <taxon>Bacteria</taxon>
        <taxon>Bacillati</taxon>
        <taxon>Actinomycetota</taxon>
        <taxon>Actinomycetes</taxon>
        <taxon>Mycobacteriales</taxon>
        <taxon>Nocardiaceae</taxon>
        <taxon>Nocardia</taxon>
    </lineage>
</organism>
<feature type="compositionally biased region" description="Low complexity" evidence="1">
    <location>
        <begin position="101"/>
        <end position="118"/>
    </location>
</feature>
<proteinExistence type="predicted"/>
<feature type="compositionally biased region" description="Low complexity" evidence="1">
    <location>
        <begin position="47"/>
        <end position="78"/>
    </location>
</feature>
<dbReference type="KEGG" id="nfa:NFA_40580"/>
<dbReference type="STRING" id="247156.NFA_40580"/>
<dbReference type="Proteomes" id="UP000006820">
    <property type="component" value="Chromosome"/>
</dbReference>
<protein>
    <submittedName>
        <fullName evidence="2">Uncharacterized protein</fullName>
    </submittedName>
</protein>
<evidence type="ECO:0000256" key="1">
    <source>
        <dbReference type="SAM" id="MobiDB-lite"/>
    </source>
</evidence>
<dbReference type="AlphaFoldDB" id="Q5YSD5"/>
<reference evidence="2 3" key="1">
    <citation type="journal article" date="2004" name="Proc. Natl. Acad. Sci. U.S.A.">
        <title>The complete genomic sequence of Nocardia farcinica IFM 10152.</title>
        <authorList>
            <person name="Ishikawa J."/>
            <person name="Yamashita A."/>
            <person name="Mikami Y."/>
            <person name="Hoshino Y."/>
            <person name="Kurita H."/>
            <person name="Hotta K."/>
            <person name="Shiba T."/>
            <person name="Hattori M."/>
        </authorList>
    </citation>
    <scope>NUCLEOTIDE SEQUENCE [LARGE SCALE GENOMIC DNA]</scope>
    <source>
        <strain evidence="2 3">IFM 10152</strain>
    </source>
</reference>
<sequence length="216" mass="21617">MGGPGTAGPARAGRRLRARSCRPLEGHVVGRWRRTTTAAGRTERSSTSRPGESSASTVRSAAGSATSTTSVASIVRASKGVSGPGVTRVAPRPVSRRSRRPASAVKAVRSRSDSAVRAQVTVSPCRAKSSVSSGRSARSRRARALASSAMRSSVAACRATTRARSSTRSASAASAAAAGSAAPVVSCGVAGADSPWSGLLSRGRSARCAGSVMGAP</sequence>
<evidence type="ECO:0000313" key="3">
    <source>
        <dbReference type="Proteomes" id="UP000006820"/>
    </source>
</evidence>
<feature type="region of interest" description="Disordered" evidence="1">
    <location>
        <begin position="1"/>
        <end position="121"/>
    </location>
</feature>
<feature type="region of interest" description="Disordered" evidence="1">
    <location>
        <begin position="160"/>
        <end position="181"/>
    </location>
</feature>
<evidence type="ECO:0000313" key="2">
    <source>
        <dbReference type="EMBL" id="BAD58906.1"/>
    </source>
</evidence>
<name>Q5YSD5_NOCFA</name>
<dbReference type="HOGENOM" id="CLU_1276527_0_0_11"/>
<accession>Q5YSD5</accession>
<gene>
    <name evidence="2" type="ordered locus">NFA_40580</name>
</gene>
<keyword evidence="3" id="KW-1185">Reference proteome</keyword>